<evidence type="ECO:0000256" key="2">
    <source>
        <dbReference type="SAM" id="SignalP"/>
    </source>
</evidence>
<dbReference type="EMBL" id="DTHJ01000064">
    <property type="protein sequence ID" value="HHS62578.1"/>
    <property type="molecule type" value="Genomic_DNA"/>
</dbReference>
<dbReference type="SUPFAM" id="SSF69304">
    <property type="entry name" value="Tricorn protease N-terminal domain"/>
    <property type="match status" value="1"/>
</dbReference>
<dbReference type="PANTHER" id="PTHR36842">
    <property type="entry name" value="PROTEIN TOLB HOMOLOG"/>
    <property type="match status" value="1"/>
</dbReference>
<reference evidence="3" key="1">
    <citation type="journal article" date="2020" name="mSystems">
        <title>Genome- and Community-Level Interaction Insights into Carbon Utilization and Element Cycling Functions of Hydrothermarchaeota in Hydrothermal Sediment.</title>
        <authorList>
            <person name="Zhou Z."/>
            <person name="Liu Y."/>
            <person name="Xu W."/>
            <person name="Pan J."/>
            <person name="Luo Z.H."/>
            <person name="Li M."/>
        </authorList>
    </citation>
    <scope>NUCLEOTIDE SEQUENCE [LARGE SCALE GENOMIC DNA]</scope>
    <source>
        <strain evidence="3">SpSt-783</strain>
    </source>
</reference>
<feature type="signal peptide" evidence="2">
    <location>
        <begin position="1"/>
        <end position="19"/>
    </location>
</feature>
<evidence type="ECO:0000313" key="3">
    <source>
        <dbReference type="EMBL" id="HHS62578.1"/>
    </source>
</evidence>
<dbReference type="Gene3D" id="2.120.10.30">
    <property type="entry name" value="TolB, C-terminal domain"/>
    <property type="match status" value="2"/>
</dbReference>
<dbReference type="Pfam" id="PF07676">
    <property type="entry name" value="PD40"/>
    <property type="match status" value="5"/>
</dbReference>
<dbReference type="AlphaFoldDB" id="A0A7C6AFK5"/>
<organism evidence="3">
    <name type="scientific">candidate division WOR-3 bacterium</name>
    <dbReference type="NCBI Taxonomy" id="2052148"/>
    <lineage>
        <taxon>Bacteria</taxon>
        <taxon>Bacteria division WOR-3</taxon>
    </lineage>
</organism>
<proteinExistence type="inferred from homology"/>
<name>A0A7C6AFK5_UNCW3</name>
<evidence type="ECO:0000256" key="1">
    <source>
        <dbReference type="ARBA" id="ARBA00009820"/>
    </source>
</evidence>
<gene>
    <name evidence="3" type="ORF">ENV70_03035</name>
</gene>
<dbReference type="PANTHER" id="PTHR36842:SF1">
    <property type="entry name" value="PROTEIN TOLB"/>
    <property type="match status" value="1"/>
</dbReference>
<sequence>MKSVLKMLICLFSICIISAQEVYLRLTDYAGGKTSIIIEPFNVQGTPDFSTKIKNIESIIRFDLDYSLYFDILSDTNAFKGNPKKSGVILRASGKEPNLTLTLIDFETKQKIGEFSSPLSGELRHYAHALSDKIIETITGEKGISTTKIVFSYRSGTGKELAMIDYDGYNFLQLTNNNNFNLFPCWAPDGNRILYSTYIKDRLNLNLLDINQKKLTIISTYAGLNYTPDWSLDGTKIALTLTKDGNAEIYLLDLETKQLSRLTNNRAIDCSPVFSPNSREIAFVSDRSAMPQIYIMDIYGGNVRRLTFHGDYNTSPAWSPRGDLIAYVSRQQNYSQQICVTDPNDFQPIQLTFDGNNEEPSWSPDGLHIVFISNRTGQYELWTMNWDGTRQRKLTQGLVAYAPSWSPFLR</sequence>
<dbReference type="Gene3D" id="3.40.50.10070">
    <property type="entry name" value="TolB, N-terminal domain"/>
    <property type="match status" value="1"/>
</dbReference>
<protein>
    <recommendedName>
        <fullName evidence="4">Tol-Pal system beta propeller repeat protein TolB</fullName>
    </recommendedName>
</protein>
<dbReference type="InterPro" id="IPR011042">
    <property type="entry name" value="6-blade_b-propeller_TolB-like"/>
</dbReference>
<feature type="chain" id="PRO_5028289103" description="Tol-Pal system beta propeller repeat protein TolB" evidence="2">
    <location>
        <begin position="20"/>
        <end position="410"/>
    </location>
</feature>
<keyword evidence="2" id="KW-0732">Signal</keyword>
<dbReference type="InterPro" id="IPR011659">
    <property type="entry name" value="WD40"/>
</dbReference>
<comment type="similarity">
    <text evidence="1">Belongs to the TolB family.</text>
</comment>
<dbReference type="SUPFAM" id="SSF52964">
    <property type="entry name" value="TolB, N-terminal domain"/>
    <property type="match status" value="1"/>
</dbReference>
<comment type="caution">
    <text evidence="3">The sequence shown here is derived from an EMBL/GenBank/DDBJ whole genome shotgun (WGS) entry which is preliminary data.</text>
</comment>
<evidence type="ECO:0008006" key="4">
    <source>
        <dbReference type="Google" id="ProtNLM"/>
    </source>
</evidence>
<accession>A0A7C6AFK5</accession>